<protein>
    <submittedName>
        <fullName evidence="1">Uncharacterized protein</fullName>
    </submittedName>
</protein>
<evidence type="ECO:0000313" key="2">
    <source>
        <dbReference type="Proteomes" id="UP000502641"/>
    </source>
</evidence>
<accession>A0A6M4PRV1</accession>
<keyword evidence="2" id="KW-1185">Reference proteome</keyword>
<dbReference type="RefSeq" id="WP_171159321.1">
    <property type="nucleotide sequence ID" value="NZ_CP053189.1"/>
</dbReference>
<dbReference type="KEGG" id="sarg:HKX69_34245"/>
<name>A0A6M4PRV1_9ACTN</name>
<evidence type="ECO:0000313" key="1">
    <source>
        <dbReference type="EMBL" id="QJS13928.1"/>
    </source>
</evidence>
<proteinExistence type="predicted"/>
<gene>
    <name evidence="1" type="ORF">HKX69_34245</name>
</gene>
<sequence>MTSSPHPATSRPDWSFPGDRAAISAPAAIALFLRQSAISARWPATRRPAAPLLTS</sequence>
<dbReference type="AlphaFoldDB" id="A0A6M4PRV1"/>
<dbReference type="EMBL" id="CP053189">
    <property type="protein sequence ID" value="QJS13928.1"/>
    <property type="molecule type" value="Genomic_DNA"/>
</dbReference>
<dbReference type="Proteomes" id="UP000502641">
    <property type="component" value="Chromosome"/>
</dbReference>
<reference evidence="1 2" key="1">
    <citation type="submission" date="2020-05" db="EMBL/GenBank/DDBJ databases">
        <authorList>
            <person name="Li K."/>
        </authorList>
    </citation>
    <scope>NUCLEOTIDE SEQUENCE [LARGE SCALE GENOMIC DNA]</scope>
    <source>
        <strain evidence="2">jing01</strain>
    </source>
</reference>
<organism evidence="1 2">
    <name type="scientific">Streptomyces argyrophylli</name>
    <dbReference type="NCBI Taxonomy" id="2726118"/>
    <lineage>
        <taxon>Bacteria</taxon>
        <taxon>Bacillati</taxon>
        <taxon>Actinomycetota</taxon>
        <taxon>Actinomycetes</taxon>
        <taxon>Kitasatosporales</taxon>
        <taxon>Streptomycetaceae</taxon>
        <taxon>Streptomyces</taxon>
    </lineage>
</organism>